<dbReference type="InterPro" id="IPR010608">
    <property type="entry name" value="DUF1195"/>
</dbReference>
<gene>
    <name evidence="2" type="ORF">HYC85_009874</name>
</gene>
<name>A0A7J7HG83_CAMSI</name>
<dbReference type="Pfam" id="PF06708">
    <property type="entry name" value="DUF1195"/>
    <property type="match status" value="1"/>
</dbReference>
<proteinExistence type="predicted"/>
<comment type="caution">
    <text evidence="2">The sequence shown here is derived from an EMBL/GenBank/DDBJ whole genome shotgun (WGS) entry which is preliminary data.</text>
</comment>
<dbReference type="PANTHER" id="PTHR34358:SF7">
    <property type="entry name" value="SUGAR TRANSPORTER"/>
    <property type="match status" value="1"/>
</dbReference>
<feature type="transmembrane region" description="Helical" evidence="1">
    <location>
        <begin position="32"/>
        <end position="53"/>
    </location>
</feature>
<evidence type="ECO:0000256" key="1">
    <source>
        <dbReference type="SAM" id="Phobius"/>
    </source>
</evidence>
<accession>A0A7J7HG83</accession>
<keyword evidence="1" id="KW-1133">Transmembrane helix</keyword>
<reference evidence="2 3" key="2">
    <citation type="submission" date="2020-07" db="EMBL/GenBank/DDBJ databases">
        <title>Genome assembly of wild tea tree DASZ reveals pedigree and selection history of tea varieties.</title>
        <authorList>
            <person name="Zhang W."/>
        </authorList>
    </citation>
    <scope>NUCLEOTIDE SEQUENCE [LARGE SCALE GENOMIC DNA]</scope>
    <source>
        <strain evidence="3">cv. G240</strain>
        <tissue evidence="2">Leaf</tissue>
    </source>
</reference>
<dbReference type="Proteomes" id="UP000593564">
    <property type="component" value="Unassembled WGS sequence"/>
</dbReference>
<organism evidence="2 3">
    <name type="scientific">Camellia sinensis</name>
    <name type="common">Tea plant</name>
    <name type="synonym">Thea sinensis</name>
    <dbReference type="NCBI Taxonomy" id="4442"/>
    <lineage>
        <taxon>Eukaryota</taxon>
        <taxon>Viridiplantae</taxon>
        <taxon>Streptophyta</taxon>
        <taxon>Embryophyta</taxon>
        <taxon>Tracheophyta</taxon>
        <taxon>Spermatophyta</taxon>
        <taxon>Magnoliopsida</taxon>
        <taxon>eudicotyledons</taxon>
        <taxon>Gunneridae</taxon>
        <taxon>Pentapetalae</taxon>
        <taxon>asterids</taxon>
        <taxon>Ericales</taxon>
        <taxon>Theaceae</taxon>
        <taxon>Camellia</taxon>
    </lineage>
</organism>
<evidence type="ECO:0000313" key="2">
    <source>
        <dbReference type="EMBL" id="KAF5951930.1"/>
    </source>
</evidence>
<keyword evidence="1" id="KW-0812">Transmembrane</keyword>
<keyword evidence="3" id="KW-1185">Reference proteome</keyword>
<keyword evidence="1" id="KW-0472">Membrane</keyword>
<dbReference type="AlphaFoldDB" id="A0A7J7HG83"/>
<reference evidence="3" key="1">
    <citation type="journal article" date="2020" name="Nat. Commun.">
        <title>Genome assembly of wild tea tree DASZ reveals pedigree and selection history of tea varieties.</title>
        <authorList>
            <person name="Zhang W."/>
            <person name="Zhang Y."/>
            <person name="Qiu H."/>
            <person name="Guo Y."/>
            <person name="Wan H."/>
            <person name="Zhang X."/>
            <person name="Scossa F."/>
            <person name="Alseekh S."/>
            <person name="Zhang Q."/>
            <person name="Wang P."/>
            <person name="Xu L."/>
            <person name="Schmidt M.H."/>
            <person name="Jia X."/>
            <person name="Li D."/>
            <person name="Zhu A."/>
            <person name="Guo F."/>
            <person name="Chen W."/>
            <person name="Ni D."/>
            <person name="Usadel B."/>
            <person name="Fernie A.R."/>
            <person name="Wen W."/>
        </authorList>
    </citation>
    <scope>NUCLEOTIDE SEQUENCE [LARGE SCALE GENOMIC DNA]</scope>
    <source>
        <strain evidence="3">cv. G240</strain>
    </source>
</reference>
<dbReference type="EMBL" id="JACBKZ010000004">
    <property type="protein sequence ID" value="KAF5951930.1"/>
    <property type="molecule type" value="Genomic_DNA"/>
</dbReference>
<dbReference type="PANTHER" id="PTHR34358">
    <property type="entry name" value="OS03G0411600 PROTEIN"/>
    <property type="match status" value="1"/>
</dbReference>
<protein>
    <submittedName>
        <fullName evidence="2">Uncharacterized protein</fullName>
    </submittedName>
</protein>
<evidence type="ECO:0000313" key="3">
    <source>
        <dbReference type="Proteomes" id="UP000593564"/>
    </source>
</evidence>
<sequence>MKDEEAQTTTTKTTWKKVYTVQSQMGKHRYKLWALAAILLLAFWSMLTGSVTLKWSSSGNLNPLSNDFDSPIPDDLDTLELEEREKLVRHMWDVYTHSSSIRLPRFWLEAFQVAYEDLTTDVPSVRNAAFSEIAKMSFSSAAITKTRKRRNMSKQVEEDWRRMVTKDGRLGGQ</sequence>